<dbReference type="EMBL" id="SHOA02000002">
    <property type="protein sequence ID" value="TDH65823.1"/>
    <property type="molecule type" value="Genomic_DNA"/>
</dbReference>
<dbReference type="AlphaFoldDB" id="A0A976FFK1"/>
<sequence>MTKQNKAKRKLRHTHFAFAVCSAFENHTRERDVALHKTLTLLLASKTTAETHNKHDYRKTQPHRDCKAVMAGNRYVGTFTPYSVDDCSGSWRDDEPRRYPRAGEANVSSKQG</sequence>
<protein>
    <submittedName>
        <fullName evidence="2">Uncharacterized protein</fullName>
    </submittedName>
</protein>
<name>A0A976FFK1_BRELC</name>
<dbReference type="GeneID" id="94347820"/>
<organism evidence="2 3">
    <name type="scientific">Bremia lactucae</name>
    <name type="common">Lettuce downy mildew</name>
    <dbReference type="NCBI Taxonomy" id="4779"/>
    <lineage>
        <taxon>Eukaryota</taxon>
        <taxon>Sar</taxon>
        <taxon>Stramenopiles</taxon>
        <taxon>Oomycota</taxon>
        <taxon>Peronosporomycetes</taxon>
        <taxon>Peronosporales</taxon>
        <taxon>Peronosporaceae</taxon>
        <taxon>Bremia</taxon>
    </lineage>
</organism>
<evidence type="ECO:0000313" key="2">
    <source>
        <dbReference type="EMBL" id="TDH65823.1"/>
    </source>
</evidence>
<proteinExistence type="predicted"/>
<reference evidence="2 3" key="1">
    <citation type="journal article" date="2021" name="Genome Biol.">
        <title>AFLAP: assembly-free linkage analysis pipeline using k-mers from genome sequencing data.</title>
        <authorList>
            <person name="Fletcher K."/>
            <person name="Zhang L."/>
            <person name="Gil J."/>
            <person name="Han R."/>
            <person name="Cavanaugh K."/>
            <person name="Michelmore R."/>
        </authorList>
    </citation>
    <scope>NUCLEOTIDE SEQUENCE [LARGE SCALE GENOMIC DNA]</scope>
    <source>
        <strain evidence="2 3">SF5</strain>
    </source>
</reference>
<dbReference type="KEGG" id="blac:94347820"/>
<gene>
    <name evidence="2" type="ORF">CCR75_004059</name>
</gene>
<dbReference type="Proteomes" id="UP000294530">
    <property type="component" value="Unassembled WGS sequence"/>
</dbReference>
<feature type="region of interest" description="Disordered" evidence="1">
    <location>
        <begin position="90"/>
        <end position="112"/>
    </location>
</feature>
<accession>A0A976FFK1</accession>
<evidence type="ECO:0000256" key="1">
    <source>
        <dbReference type="SAM" id="MobiDB-lite"/>
    </source>
</evidence>
<keyword evidence="3" id="KW-1185">Reference proteome</keyword>
<comment type="caution">
    <text evidence="2">The sequence shown here is derived from an EMBL/GenBank/DDBJ whole genome shotgun (WGS) entry which is preliminary data.</text>
</comment>
<evidence type="ECO:0000313" key="3">
    <source>
        <dbReference type="Proteomes" id="UP000294530"/>
    </source>
</evidence>
<dbReference type="RefSeq" id="XP_067815322.1">
    <property type="nucleotide sequence ID" value="XM_067962149.1"/>
</dbReference>